<dbReference type="SUPFAM" id="SSF47781">
    <property type="entry name" value="RuvA domain 2-like"/>
    <property type="match status" value="1"/>
</dbReference>
<dbReference type="PANTHER" id="PTHR21180">
    <property type="entry name" value="ENDONUCLEASE/EXONUCLEASE/PHOSPHATASE FAMILY DOMAIN-CONTAINING PROTEIN 1"/>
    <property type="match status" value="1"/>
</dbReference>
<proteinExistence type="predicted"/>
<name>A0ABS2MSK4_9FIRM</name>
<dbReference type="SFLD" id="SFLDS00029">
    <property type="entry name" value="Radical_SAM"/>
    <property type="match status" value="1"/>
</dbReference>
<keyword evidence="7" id="KW-1185">Reference proteome</keyword>
<organism evidence="6 7">
    <name type="scientific">Fusibacter tunisiensis</name>
    <dbReference type="NCBI Taxonomy" id="1008308"/>
    <lineage>
        <taxon>Bacteria</taxon>
        <taxon>Bacillati</taxon>
        <taxon>Bacillota</taxon>
        <taxon>Clostridia</taxon>
        <taxon>Eubacteriales</taxon>
        <taxon>Eubacteriales Family XII. Incertae Sedis</taxon>
        <taxon>Fusibacter</taxon>
    </lineage>
</organism>
<dbReference type="Pfam" id="PF04055">
    <property type="entry name" value="Radical_SAM"/>
    <property type="match status" value="1"/>
</dbReference>
<dbReference type="InterPro" id="IPR058240">
    <property type="entry name" value="rSAM_sf"/>
</dbReference>
<gene>
    <name evidence="6" type="ORF">JOC49_001891</name>
</gene>
<evidence type="ECO:0000313" key="7">
    <source>
        <dbReference type="Proteomes" id="UP000767854"/>
    </source>
</evidence>
<dbReference type="Gene3D" id="1.10.150.320">
    <property type="entry name" value="Photosystem II 12 kDa extrinsic protein"/>
    <property type="match status" value="1"/>
</dbReference>
<evidence type="ECO:0000259" key="5">
    <source>
        <dbReference type="Pfam" id="PF04055"/>
    </source>
</evidence>
<dbReference type="InterPro" id="IPR007197">
    <property type="entry name" value="rSAM"/>
</dbReference>
<dbReference type="SFLD" id="SFLDG01102">
    <property type="entry name" value="Uncharacterised_Radical_SAM_Su"/>
    <property type="match status" value="1"/>
</dbReference>
<reference evidence="6 7" key="1">
    <citation type="submission" date="2021-01" db="EMBL/GenBank/DDBJ databases">
        <title>Genomic Encyclopedia of Type Strains, Phase IV (KMG-IV): sequencing the most valuable type-strain genomes for metagenomic binning, comparative biology and taxonomic classification.</title>
        <authorList>
            <person name="Goeker M."/>
        </authorList>
    </citation>
    <scope>NUCLEOTIDE SEQUENCE [LARGE SCALE GENOMIC DNA]</scope>
    <source>
        <strain evidence="6 7">DSM 24436</strain>
    </source>
</reference>
<feature type="domain" description="Radical SAM core" evidence="5">
    <location>
        <begin position="58"/>
        <end position="197"/>
    </location>
</feature>
<dbReference type="Proteomes" id="UP000767854">
    <property type="component" value="Unassembled WGS sequence"/>
</dbReference>
<dbReference type="InterPro" id="IPR013785">
    <property type="entry name" value="Aldolase_TIM"/>
</dbReference>
<dbReference type="InterPro" id="IPR051675">
    <property type="entry name" value="Endo/Exo/Phosphatase_dom_1"/>
</dbReference>
<sequence>MTTLEKLTILADSAKYDVSCSSSGSNRSATYNGIGNASAPGICHSFADDGRCISLLKILFTNACMYDCGYCINRNSNDSIKRVSFTPDELVDLVIQFYRRNYIEGLFLSSGVLRSPDYTMEQLIQVVKTLRVRENFNGYIHLKGIPGADAKLIREAGLYVDRMSLNIELPTSQSLRLLAPEKDRAQIIEPMKLIREEMASYRVDAKKFKKAKLFVPAGQTTQLIVGATPEPDYMILRISEAFYQKMKLKRVYYSSYVPVGRVEGVVPYGIHSLQREHRIYQADWLLRFYGFKASELLNEEAPDLDLVLDPKAQWALRNLHLFPIDVNRADLMTLLRVPGIGTVSARRILAARRLAYLDFDGLKRIGVVLKRAQYFITCKGKMLARVDENPMFLRQLLADGNTQLNLFDLYPKQFGGGHERLSI</sequence>
<dbReference type="NCBIfam" id="TIGR03916">
    <property type="entry name" value="rSAM_link_UDG"/>
    <property type="match status" value="1"/>
</dbReference>
<comment type="caution">
    <text evidence="6">The sequence shown here is derived from an EMBL/GenBank/DDBJ whole genome shotgun (WGS) entry which is preliminary data.</text>
</comment>
<keyword evidence="4" id="KW-0411">Iron-sulfur</keyword>
<dbReference type="CDD" id="cd01335">
    <property type="entry name" value="Radical_SAM"/>
    <property type="match status" value="1"/>
</dbReference>
<evidence type="ECO:0000256" key="1">
    <source>
        <dbReference type="ARBA" id="ARBA00022691"/>
    </source>
</evidence>
<dbReference type="EMBL" id="JAFBDT010000016">
    <property type="protein sequence ID" value="MBM7562347.1"/>
    <property type="molecule type" value="Genomic_DNA"/>
</dbReference>
<keyword evidence="2" id="KW-0479">Metal-binding</keyword>
<evidence type="ECO:0000313" key="6">
    <source>
        <dbReference type="EMBL" id="MBM7562347.1"/>
    </source>
</evidence>
<evidence type="ECO:0000256" key="3">
    <source>
        <dbReference type="ARBA" id="ARBA00023004"/>
    </source>
</evidence>
<dbReference type="RefSeq" id="WP_204664691.1">
    <property type="nucleotide sequence ID" value="NZ_JAFBDT010000016.1"/>
</dbReference>
<dbReference type="InterPro" id="IPR010994">
    <property type="entry name" value="RuvA_2-like"/>
</dbReference>
<keyword evidence="1" id="KW-0949">S-adenosyl-L-methionine</keyword>
<evidence type="ECO:0000256" key="2">
    <source>
        <dbReference type="ARBA" id="ARBA00022723"/>
    </source>
</evidence>
<dbReference type="PANTHER" id="PTHR21180:SF9">
    <property type="entry name" value="TYPE II SECRETION SYSTEM PROTEIN K"/>
    <property type="match status" value="1"/>
</dbReference>
<dbReference type="SUPFAM" id="SSF102114">
    <property type="entry name" value="Radical SAM enzymes"/>
    <property type="match status" value="1"/>
</dbReference>
<dbReference type="InterPro" id="IPR023874">
    <property type="entry name" value="DNA_rSAM_put"/>
</dbReference>
<keyword evidence="3" id="KW-0408">Iron</keyword>
<dbReference type="Gene3D" id="3.20.20.70">
    <property type="entry name" value="Aldolase class I"/>
    <property type="match status" value="1"/>
</dbReference>
<accession>A0ABS2MSK4</accession>
<protein>
    <submittedName>
        <fullName evidence="6">DNA modification/repair radical SAM protein</fullName>
    </submittedName>
</protein>
<evidence type="ECO:0000256" key="4">
    <source>
        <dbReference type="ARBA" id="ARBA00023014"/>
    </source>
</evidence>